<organism evidence="1 2">
    <name type="scientific">Phaeovulum vinaykumarii</name>
    <dbReference type="NCBI Taxonomy" id="407234"/>
    <lineage>
        <taxon>Bacteria</taxon>
        <taxon>Pseudomonadati</taxon>
        <taxon>Pseudomonadota</taxon>
        <taxon>Alphaproteobacteria</taxon>
        <taxon>Rhodobacterales</taxon>
        <taxon>Paracoccaceae</taxon>
        <taxon>Phaeovulum</taxon>
    </lineage>
</organism>
<name>A0A1N7MXR8_9RHOB</name>
<evidence type="ECO:0000313" key="1">
    <source>
        <dbReference type="EMBL" id="SIS90818.1"/>
    </source>
</evidence>
<accession>A0A1N7MXR8</accession>
<reference evidence="2" key="1">
    <citation type="submission" date="2017-01" db="EMBL/GenBank/DDBJ databases">
        <authorList>
            <person name="Varghese N."/>
            <person name="Submissions S."/>
        </authorList>
    </citation>
    <scope>NUCLEOTIDE SEQUENCE [LARGE SCALE GENOMIC DNA]</scope>
    <source>
        <strain evidence="2">DSM 18714</strain>
    </source>
</reference>
<protein>
    <recommendedName>
        <fullName evidence="3">DUF600 family protein</fullName>
    </recommendedName>
</protein>
<gene>
    <name evidence="1" type="ORF">SAMN05421795_11134</name>
</gene>
<dbReference type="EMBL" id="FTOM01000011">
    <property type="protein sequence ID" value="SIS90818.1"/>
    <property type="molecule type" value="Genomic_DNA"/>
</dbReference>
<proteinExistence type="predicted"/>
<dbReference type="Proteomes" id="UP000186098">
    <property type="component" value="Unassembled WGS sequence"/>
</dbReference>
<sequence>MSEMADLIGAIVGNHKAFEGPWVTFSLVIGFDKDGDPDNSYGYLYKPDGDFEAITAGLRTVRPAMAAYLRSVYSDGPRPLKMLIQFDRTSGRFNVQFEDKDPKCWAVTPADIYGFIESLRPKFEP</sequence>
<evidence type="ECO:0008006" key="3">
    <source>
        <dbReference type="Google" id="ProtNLM"/>
    </source>
</evidence>
<dbReference type="AlphaFoldDB" id="A0A1N7MXR8"/>
<evidence type="ECO:0000313" key="2">
    <source>
        <dbReference type="Proteomes" id="UP000186098"/>
    </source>
</evidence>
<keyword evidence="2" id="KW-1185">Reference proteome</keyword>
<dbReference type="STRING" id="407234.SAMN05421795_11134"/>